<dbReference type="AlphaFoldDB" id="A0A8H3LRR3"/>
<evidence type="ECO:0000256" key="8">
    <source>
        <dbReference type="ARBA" id="ARBA00022741"/>
    </source>
</evidence>
<keyword evidence="10" id="KW-1002">Plastid outer membrane</keyword>
<feature type="domain" description="AIG1-type G" evidence="17">
    <location>
        <begin position="379"/>
        <end position="503"/>
    </location>
</feature>
<evidence type="ECO:0000259" key="17">
    <source>
        <dbReference type="Pfam" id="PF04548"/>
    </source>
</evidence>
<evidence type="ECO:0000256" key="4">
    <source>
        <dbReference type="ARBA" id="ARBA00022528"/>
    </source>
</evidence>
<dbReference type="EMBL" id="BLAL01000193">
    <property type="protein sequence ID" value="GES90149.1"/>
    <property type="molecule type" value="Genomic_DNA"/>
</dbReference>
<dbReference type="Gene3D" id="3.80.10.10">
    <property type="entry name" value="Ribonuclease Inhibitor"/>
    <property type="match status" value="1"/>
</dbReference>
<keyword evidence="3" id="KW-0813">Transport</keyword>
<accession>A0A8H3LRR3</accession>
<dbReference type="GO" id="GO:0005525">
    <property type="term" value="F:GTP binding"/>
    <property type="evidence" value="ECO:0007669"/>
    <property type="project" value="UniProtKB-KW"/>
</dbReference>
<keyword evidence="13" id="KW-1133">Transmembrane helix</keyword>
<dbReference type="PANTHER" id="PTHR10903:SF135">
    <property type="entry name" value="TRANSLOCASE OF CHLOROPLAST 120, CHLOROPLASTIC-RELATED"/>
    <property type="match status" value="1"/>
</dbReference>
<evidence type="ECO:0000256" key="13">
    <source>
        <dbReference type="ARBA" id="ARBA00022989"/>
    </source>
</evidence>
<keyword evidence="12" id="KW-0653">Protein transport</keyword>
<dbReference type="SUPFAM" id="SSF52540">
    <property type="entry name" value="P-loop containing nucleoside triphosphate hydrolases"/>
    <property type="match status" value="1"/>
</dbReference>
<keyword evidence="15" id="KW-0472">Membrane</keyword>
<dbReference type="InterPro" id="IPR006703">
    <property type="entry name" value="G_AIG1"/>
</dbReference>
<dbReference type="Pfam" id="PF04548">
    <property type="entry name" value="AIG1"/>
    <property type="match status" value="1"/>
</dbReference>
<reference evidence="18" key="1">
    <citation type="submission" date="2019-10" db="EMBL/GenBank/DDBJ databases">
        <title>Conservation and host-specific expression of non-tandemly repeated heterogenous ribosome RNA gene in arbuscular mycorrhizal fungi.</title>
        <authorList>
            <person name="Maeda T."/>
            <person name="Kobayashi Y."/>
            <person name="Nakagawa T."/>
            <person name="Ezawa T."/>
            <person name="Yamaguchi K."/>
            <person name="Bino T."/>
            <person name="Nishimoto Y."/>
            <person name="Shigenobu S."/>
            <person name="Kawaguchi M."/>
        </authorList>
    </citation>
    <scope>NUCLEOTIDE SEQUENCE</scope>
    <source>
        <strain evidence="18">HR1</strain>
    </source>
</reference>
<evidence type="ECO:0000256" key="15">
    <source>
        <dbReference type="ARBA" id="ARBA00023136"/>
    </source>
</evidence>
<evidence type="ECO:0000256" key="11">
    <source>
        <dbReference type="ARBA" id="ARBA00022842"/>
    </source>
</evidence>
<evidence type="ECO:0000313" key="18">
    <source>
        <dbReference type="EMBL" id="GES90149.1"/>
    </source>
</evidence>
<name>A0A8H3LRR3_9GLOM</name>
<dbReference type="Gene3D" id="3.40.50.300">
    <property type="entry name" value="P-loop containing nucleotide triphosphate hydrolases"/>
    <property type="match status" value="1"/>
</dbReference>
<keyword evidence="8" id="KW-0547">Nucleotide-binding</keyword>
<gene>
    <name evidence="18" type="ORF">RCL2_001701800</name>
</gene>
<dbReference type="InterPro" id="IPR045058">
    <property type="entry name" value="GIMA/IAN/Toc"/>
</dbReference>
<dbReference type="SUPFAM" id="SSF52058">
    <property type="entry name" value="L domain-like"/>
    <property type="match status" value="1"/>
</dbReference>
<evidence type="ECO:0000256" key="6">
    <source>
        <dbReference type="ARBA" id="ARBA00022692"/>
    </source>
</evidence>
<comment type="cofactor">
    <cofactor evidence="1">
        <name>Mg(2+)</name>
        <dbReference type="ChEBI" id="CHEBI:18420"/>
    </cofactor>
</comment>
<protein>
    <submittedName>
        <fullName evidence="18">P-loop containing nucleoside triphosphate hydrolase protein</fullName>
    </submittedName>
</protein>
<evidence type="ECO:0000256" key="12">
    <source>
        <dbReference type="ARBA" id="ARBA00022927"/>
    </source>
</evidence>
<dbReference type="InterPro" id="IPR027417">
    <property type="entry name" value="P-loop_NTPase"/>
</dbReference>
<evidence type="ECO:0000256" key="10">
    <source>
        <dbReference type="ARBA" id="ARBA00022805"/>
    </source>
</evidence>
<evidence type="ECO:0000256" key="3">
    <source>
        <dbReference type="ARBA" id="ARBA00022448"/>
    </source>
</evidence>
<evidence type="ECO:0000256" key="2">
    <source>
        <dbReference type="ARBA" id="ARBA00004167"/>
    </source>
</evidence>
<organism evidence="18 19">
    <name type="scientific">Rhizophagus clarus</name>
    <dbReference type="NCBI Taxonomy" id="94130"/>
    <lineage>
        <taxon>Eukaryota</taxon>
        <taxon>Fungi</taxon>
        <taxon>Fungi incertae sedis</taxon>
        <taxon>Mucoromycota</taxon>
        <taxon>Glomeromycotina</taxon>
        <taxon>Glomeromycetes</taxon>
        <taxon>Glomerales</taxon>
        <taxon>Glomeraceae</taxon>
        <taxon>Rhizophagus</taxon>
    </lineage>
</organism>
<evidence type="ECO:0000313" key="19">
    <source>
        <dbReference type="Proteomes" id="UP000615446"/>
    </source>
</evidence>
<dbReference type="GO" id="GO:0016020">
    <property type="term" value="C:membrane"/>
    <property type="evidence" value="ECO:0007669"/>
    <property type="project" value="UniProtKB-SubCell"/>
</dbReference>
<dbReference type="OrthoDB" id="8954335at2759"/>
<sequence>MKKINFELYKKTIFETGILEYVIIVRNKFDSFKNKSECERDKKYAFEESEIIGEIVNSCNGVVHVDNPSININKDDDDYESQIIVNRNARKESRIILLKYLEEVCKEKYYKLEKWDDLHNKITSFTKSDKNFAKKLDITSSPMIVSRLENDSNAHHNMISTPIPNFFRSLFNYIGSSLKIEGFKNLERISLKDLMLTSLKIIDCSQLNKVKLSELTILTSLSVIKCPKLATLDSSLIGLASLNSIEISNCSQFEKIFDLSVLPNLTSLFVRNCPKLTKLDCSNSKLTELEVSDLIELNCLNTSIEELNLNLCPNIKQLNCSNNKKLINLDISNCSNLKLLDCSDNSKLAGLDLSYCPEFINVTKPSNLIITRKNEKFRDILIIGRIGRGKSSLANVLTGTDYFKESSSPGWGTKNFKIDFNWNKKDFRVVDTIGVGNNMLNIENTLYKIIEGIFSIPEGISHVLFLITGKFTKEDIGTFNLIKDSIFGVDILDYVTIVRTSFHNFRNRSECDIDKKRLLKENETMLK</sequence>
<comment type="subcellular location">
    <subcellularLocation>
        <location evidence="2">Membrane</location>
        <topology evidence="2">Single-pass membrane protein</topology>
    </subcellularLocation>
    <subcellularLocation>
        <location evidence="16">Plastid</location>
        <location evidence="16">Chloroplast outer membrane</location>
    </subcellularLocation>
</comment>
<proteinExistence type="predicted"/>
<dbReference type="InterPro" id="IPR032675">
    <property type="entry name" value="LRR_dom_sf"/>
</dbReference>
<evidence type="ECO:0000256" key="16">
    <source>
        <dbReference type="ARBA" id="ARBA00024013"/>
    </source>
</evidence>
<evidence type="ECO:0000256" key="14">
    <source>
        <dbReference type="ARBA" id="ARBA00023134"/>
    </source>
</evidence>
<keyword evidence="7" id="KW-0479">Metal-binding</keyword>
<evidence type="ECO:0000256" key="1">
    <source>
        <dbReference type="ARBA" id="ARBA00001946"/>
    </source>
</evidence>
<dbReference type="PANTHER" id="PTHR10903">
    <property type="entry name" value="GTPASE, IMAP FAMILY MEMBER-RELATED"/>
    <property type="match status" value="1"/>
</dbReference>
<dbReference type="GO" id="GO:0015031">
    <property type="term" value="P:protein transport"/>
    <property type="evidence" value="ECO:0007669"/>
    <property type="project" value="UniProtKB-KW"/>
</dbReference>
<keyword evidence="14" id="KW-0342">GTP-binding</keyword>
<dbReference type="GO" id="GO:0046872">
    <property type="term" value="F:metal ion binding"/>
    <property type="evidence" value="ECO:0007669"/>
    <property type="project" value="UniProtKB-KW"/>
</dbReference>
<keyword evidence="4" id="KW-0150">Chloroplast</keyword>
<keyword evidence="11" id="KW-0460">Magnesium</keyword>
<keyword evidence="6" id="KW-0812">Transmembrane</keyword>
<dbReference type="Proteomes" id="UP000615446">
    <property type="component" value="Unassembled WGS sequence"/>
</dbReference>
<dbReference type="GO" id="GO:0016787">
    <property type="term" value="F:hydrolase activity"/>
    <property type="evidence" value="ECO:0007669"/>
    <property type="project" value="UniProtKB-KW"/>
</dbReference>
<evidence type="ECO:0000256" key="7">
    <source>
        <dbReference type="ARBA" id="ARBA00022723"/>
    </source>
</evidence>
<keyword evidence="9 18" id="KW-0378">Hydrolase</keyword>
<evidence type="ECO:0000256" key="9">
    <source>
        <dbReference type="ARBA" id="ARBA00022801"/>
    </source>
</evidence>
<comment type="caution">
    <text evidence="18">The sequence shown here is derived from an EMBL/GenBank/DDBJ whole genome shotgun (WGS) entry which is preliminary data.</text>
</comment>
<keyword evidence="5" id="KW-0934">Plastid</keyword>
<evidence type="ECO:0000256" key="5">
    <source>
        <dbReference type="ARBA" id="ARBA00022640"/>
    </source>
</evidence>